<organism evidence="1 2">
    <name type="scientific">Aerococcus viridans</name>
    <dbReference type="NCBI Taxonomy" id="1377"/>
    <lineage>
        <taxon>Bacteria</taxon>
        <taxon>Bacillati</taxon>
        <taxon>Bacillota</taxon>
        <taxon>Bacilli</taxon>
        <taxon>Lactobacillales</taxon>
        <taxon>Aerococcaceae</taxon>
        <taxon>Aerococcus</taxon>
    </lineage>
</organism>
<name>A0A2J9PQN9_9LACT</name>
<sequence length="302" mass="36450">MSENEKHKLSFENLYYKLAEKGITFNNISKDRVIEILQDRNYYYRIASYRKNFRKDSNNEYINLDFSTLEDLASIDVYLREYLLSLCIDIEHITKTLLMRDITYNSEEDGYKIVERFSNIYFERYQKINSNFSKSLYLKDMYNKRRDKPIWVFLEIMSLGDLSLLLELYVDIYNISYKPLKQLSDNLRYVRNIRNTCAHNNVFLINLYSRKDNKINTPSQYANSIRGLYNIDIINILYVKPHDLLVLFNLHKSLCSQELNNRRKREGQKVLDRVHKNYHKYKGQSEDLDNFFEYLNNLIDIL</sequence>
<gene>
    <name evidence="1" type="ORF">A6J77_009105</name>
</gene>
<evidence type="ECO:0000313" key="1">
    <source>
        <dbReference type="EMBL" id="PNL92381.1"/>
    </source>
</evidence>
<comment type="caution">
    <text evidence="1">The sequence shown here is derived from an EMBL/GenBank/DDBJ whole genome shotgun (WGS) entry which is preliminary data.</text>
</comment>
<evidence type="ECO:0000313" key="2">
    <source>
        <dbReference type="Proteomes" id="UP000192813"/>
    </source>
</evidence>
<protein>
    <submittedName>
        <fullName evidence="1">CAAX protease</fullName>
    </submittedName>
</protein>
<keyword evidence="1" id="KW-0378">Hydrolase</keyword>
<dbReference type="GO" id="GO:0006508">
    <property type="term" value="P:proteolysis"/>
    <property type="evidence" value="ECO:0007669"/>
    <property type="project" value="UniProtKB-KW"/>
</dbReference>
<proteinExistence type="predicted"/>
<keyword evidence="1" id="KW-0645">Protease</keyword>
<dbReference type="Pfam" id="PF07751">
    <property type="entry name" value="Abi_2"/>
    <property type="match status" value="1"/>
</dbReference>
<dbReference type="EMBL" id="NBTM02000001">
    <property type="protein sequence ID" value="PNL92381.1"/>
    <property type="molecule type" value="Genomic_DNA"/>
</dbReference>
<dbReference type="RefSeq" id="WP_083070171.1">
    <property type="nucleotide sequence ID" value="NZ_JALXKY010000003.1"/>
</dbReference>
<dbReference type="Proteomes" id="UP000192813">
    <property type="component" value="Unassembled WGS sequence"/>
</dbReference>
<dbReference type="InterPro" id="IPR011664">
    <property type="entry name" value="Abi_system_AbiD/AbiF-like"/>
</dbReference>
<dbReference type="AlphaFoldDB" id="A0A2J9PQN9"/>
<reference evidence="2" key="1">
    <citation type="submission" date="2017-12" db="EMBL/GenBank/DDBJ databases">
        <title>FDA dAtabase for Regulatory Grade micrObial Sequences (FDA-ARGOS): Supporting development and validation of Infectious Disease Dx tests.</title>
        <authorList>
            <person name="Hoffmann M."/>
            <person name="Allard M."/>
            <person name="Evans P."/>
            <person name="Brown E."/>
            <person name="Tallon L."/>
            <person name="Sadzewicz L."/>
            <person name="Sengamalay N."/>
            <person name="Ott S."/>
            <person name="Godinez A."/>
            <person name="Nagaraj S."/>
            <person name="Vavikolanu K."/>
            <person name="Aluvathingal J."/>
            <person name="Nadendla S."/>
            <person name="Sichtig H."/>
        </authorList>
    </citation>
    <scope>NUCLEOTIDE SEQUENCE [LARGE SCALE GENOMIC DNA]</scope>
    <source>
        <strain evidence="2">FDAARGOS_249</strain>
    </source>
</reference>
<dbReference type="GO" id="GO:0008233">
    <property type="term" value="F:peptidase activity"/>
    <property type="evidence" value="ECO:0007669"/>
    <property type="project" value="UniProtKB-KW"/>
</dbReference>
<accession>A0A2J9PQN9</accession>